<reference evidence="1" key="1">
    <citation type="submission" date="2020-11" db="EMBL/GenBank/DDBJ databases">
        <authorList>
            <person name="Tran Van P."/>
        </authorList>
    </citation>
    <scope>NUCLEOTIDE SEQUENCE</scope>
</reference>
<evidence type="ECO:0000313" key="1">
    <source>
        <dbReference type="EMBL" id="CAD7403917.1"/>
    </source>
</evidence>
<sequence>MKPEINKITFQLGLPTVVARFKALGLQYTGLPVLVMLRLEPRPGAIRGGFSQYRILQHVQAIRLRTNYANGLGIRKVELIGDRLKPPWCVELTTYDVR</sequence>
<name>A0A7R9H068_TIMPO</name>
<accession>A0A7R9H068</accession>
<dbReference type="EMBL" id="OD002009">
    <property type="protein sequence ID" value="CAD7403917.1"/>
    <property type="molecule type" value="Genomic_DNA"/>
</dbReference>
<gene>
    <name evidence="1" type="ORF">TPSB3V08_LOCUS4255</name>
</gene>
<dbReference type="AlphaFoldDB" id="A0A7R9H068"/>
<organism evidence="1">
    <name type="scientific">Timema poppense</name>
    <name type="common">Walking stick</name>
    <dbReference type="NCBI Taxonomy" id="170557"/>
    <lineage>
        <taxon>Eukaryota</taxon>
        <taxon>Metazoa</taxon>
        <taxon>Ecdysozoa</taxon>
        <taxon>Arthropoda</taxon>
        <taxon>Hexapoda</taxon>
        <taxon>Insecta</taxon>
        <taxon>Pterygota</taxon>
        <taxon>Neoptera</taxon>
        <taxon>Polyneoptera</taxon>
        <taxon>Phasmatodea</taxon>
        <taxon>Timematodea</taxon>
        <taxon>Timematoidea</taxon>
        <taxon>Timematidae</taxon>
        <taxon>Timema</taxon>
    </lineage>
</organism>
<protein>
    <submittedName>
        <fullName evidence="1">Uncharacterized protein</fullName>
    </submittedName>
</protein>
<proteinExistence type="predicted"/>